<dbReference type="CTD" id="20208647"/>
<name>T1FIJ8_HELRO</name>
<feature type="domain" description="LicD/FKTN/FKRP nucleotidyltransferase" evidence="1">
    <location>
        <begin position="1"/>
        <end position="49"/>
    </location>
</feature>
<reference evidence="3" key="3">
    <citation type="submission" date="2015-06" db="UniProtKB">
        <authorList>
            <consortium name="EnsemblMetazoa"/>
        </authorList>
    </citation>
    <scope>IDENTIFICATION</scope>
</reference>
<dbReference type="PANTHER" id="PTHR43404">
    <property type="entry name" value="LIPOPOLYSACCHARIDE CHOLINEPHOSPHOTRANSFERASE LICD"/>
    <property type="match status" value="1"/>
</dbReference>
<dbReference type="OrthoDB" id="419198at2759"/>
<dbReference type="EMBL" id="KB097754">
    <property type="protein sequence ID" value="ESN90248.1"/>
    <property type="molecule type" value="Genomic_DNA"/>
</dbReference>
<protein>
    <recommendedName>
        <fullName evidence="1">LicD/FKTN/FKRP nucleotidyltransferase domain-containing protein</fullName>
    </recommendedName>
</protein>
<dbReference type="SUPFAM" id="SSF81301">
    <property type="entry name" value="Nucleotidyltransferase"/>
    <property type="match status" value="1"/>
</dbReference>
<dbReference type="PANTHER" id="PTHR43404:SF1">
    <property type="entry name" value="MNN4P"/>
    <property type="match status" value="1"/>
</dbReference>
<dbReference type="EnsemblMetazoa" id="HelroT182656">
    <property type="protein sequence ID" value="HelroP182656"/>
    <property type="gene ID" value="HelroG182656"/>
</dbReference>
<evidence type="ECO:0000313" key="3">
    <source>
        <dbReference type="EnsemblMetazoa" id="HelroP182656"/>
    </source>
</evidence>
<dbReference type="HOGENOM" id="CLU_1024076_0_0_1"/>
<evidence type="ECO:0000313" key="2">
    <source>
        <dbReference type="EMBL" id="ESN90248.1"/>
    </source>
</evidence>
<sequence>MIGSFRHHGIIPWDDDVDVMLNWNDSSKLYKALSQYKNEEYSVYAGLVASLSSYIFKNTDNNIDFNMRFASKRFQWKYYSNKARKVLIWPYKYPYIDIFFYEDNSTHLKLSSQSFPEIYEKKLIFPLSSRPFESLSLPAPCNLPKLFDSRNIDIDTCVSSSFNHKIDLPMLKSPITVPCKTLDKSIPTVNRTLINRNNFLNRYDTNKETWISRKIRKLVIRNELEGSKELIVEVLIINDRPVNQHHNLHHQHLLFTIAKHQIVDCSPCSKLK</sequence>
<reference evidence="4" key="1">
    <citation type="submission" date="2012-12" db="EMBL/GenBank/DDBJ databases">
        <authorList>
            <person name="Hellsten U."/>
            <person name="Grimwood J."/>
            <person name="Chapman J.A."/>
            <person name="Shapiro H."/>
            <person name="Aerts A."/>
            <person name="Otillar R.P."/>
            <person name="Terry A.Y."/>
            <person name="Boore J.L."/>
            <person name="Simakov O."/>
            <person name="Marletaz F."/>
            <person name="Cho S.-J."/>
            <person name="Edsinger-Gonzales E."/>
            <person name="Havlak P."/>
            <person name="Kuo D.-H."/>
            <person name="Larsson T."/>
            <person name="Lv J."/>
            <person name="Arendt D."/>
            <person name="Savage R."/>
            <person name="Osoegawa K."/>
            <person name="de Jong P."/>
            <person name="Lindberg D.R."/>
            <person name="Seaver E.C."/>
            <person name="Weisblat D.A."/>
            <person name="Putnam N.H."/>
            <person name="Grigoriev I.V."/>
            <person name="Rokhsar D.S."/>
        </authorList>
    </citation>
    <scope>NUCLEOTIDE SEQUENCE</scope>
</reference>
<dbReference type="Pfam" id="PF04991">
    <property type="entry name" value="LicD"/>
    <property type="match status" value="1"/>
</dbReference>
<dbReference type="GO" id="GO:0009100">
    <property type="term" value="P:glycoprotein metabolic process"/>
    <property type="evidence" value="ECO:0007669"/>
    <property type="project" value="UniProtKB-ARBA"/>
</dbReference>
<organism evidence="3 4">
    <name type="scientific">Helobdella robusta</name>
    <name type="common">Californian leech</name>
    <dbReference type="NCBI Taxonomy" id="6412"/>
    <lineage>
        <taxon>Eukaryota</taxon>
        <taxon>Metazoa</taxon>
        <taxon>Spiralia</taxon>
        <taxon>Lophotrochozoa</taxon>
        <taxon>Annelida</taxon>
        <taxon>Clitellata</taxon>
        <taxon>Hirudinea</taxon>
        <taxon>Rhynchobdellida</taxon>
        <taxon>Glossiphoniidae</taxon>
        <taxon>Helobdella</taxon>
    </lineage>
</organism>
<gene>
    <name evidence="3" type="primary">20208647</name>
    <name evidence="2" type="ORF">HELRODRAFT_182656</name>
</gene>
<accession>T1FIJ8</accession>
<dbReference type="GeneID" id="20208647"/>
<evidence type="ECO:0000313" key="4">
    <source>
        <dbReference type="Proteomes" id="UP000015101"/>
    </source>
</evidence>
<keyword evidence="4" id="KW-1185">Reference proteome</keyword>
<evidence type="ECO:0000259" key="1">
    <source>
        <dbReference type="Pfam" id="PF04991"/>
    </source>
</evidence>
<dbReference type="KEGG" id="hro:HELRODRAFT_182656"/>
<dbReference type="InParanoid" id="T1FIJ8"/>
<dbReference type="InterPro" id="IPR007074">
    <property type="entry name" value="LicD/FKTN/FKRP_NTP_transf"/>
</dbReference>
<dbReference type="EMBL" id="AMQM01008311">
    <property type="status" value="NOT_ANNOTATED_CDS"/>
    <property type="molecule type" value="Genomic_DNA"/>
</dbReference>
<proteinExistence type="predicted"/>
<dbReference type="InterPro" id="IPR043519">
    <property type="entry name" value="NT_sf"/>
</dbReference>
<dbReference type="InterPro" id="IPR052942">
    <property type="entry name" value="LPS_cholinephosphotransferase"/>
</dbReference>
<dbReference type="OMA" id="YEDNSTH"/>
<dbReference type="RefSeq" id="XP_009031638.1">
    <property type="nucleotide sequence ID" value="XM_009033390.1"/>
</dbReference>
<dbReference type="Proteomes" id="UP000015101">
    <property type="component" value="Unassembled WGS sequence"/>
</dbReference>
<dbReference type="AlphaFoldDB" id="T1FIJ8"/>
<reference evidence="2 4" key="2">
    <citation type="journal article" date="2013" name="Nature">
        <title>Insights into bilaterian evolution from three spiralian genomes.</title>
        <authorList>
            <person name="Simakov O."/>
            <person name="Marletaz F."/>
            <person name="Cho S.J."/>
            <person name="Edsinger-Gonzales E."/>
            <person name="Havlak P."/>
            <person name="Hellsten U."/>
            <person name="Kuo D.H."/>
            <person name="Larsson T."/>
            <person name="Lv J."/>
            <person name="Arendt D."/>
            <person name="Savage R."/>
            <person name="Osoegawa K."/>
            <person name="de Jong P."/>
            <person name="Grimwood J."/>
            <person name="Chapman J.A."/>
            <person name="Shapiro H."/>
            <person name="Aerts A."/>
            <person name="Otillar R.P."/>
            <person name="Terry A.Y."/>
            <person name="Boore J.L."/>
            <person name="Grigoriev I.V."/>
            <person name="Lindberg D.R."/>
            <person name="Seaver E.C."/>
            <person name="Weisblat D.A."/>
            <person name="Putnam N.H."/>
            <person name="Rokhsar D.S."/>
        </authorList>
    </citation>
    <scope>NUCLEOTIDE SEQUENCE</scope>
</reference>